<dbReference type="PANTHER" id="PTHR42847">
    <property type="entry name" value="ALKANESULFONATE MONOOXYGENASE"/>
    <property type="match status" value="1"/>
</dbReference>
<name>A0ABX8U382_9ACTN</name>
<evidence type="ECO:0000256" key="1">
    <source>
        <dbReference type="ARBA" id="ARBA00022630"/>
    </source>
</evidence>
<organism evidence="6 7">
    <name type="scientific">Nonomuraea coxensis DSM 45129</name>
    <dbReference type="NCBI Taxonomy" id="1122611"/>
    <lineage>
        <taxon>Bacteria</taxon>
        <taxon>Bacillati</taxon>
        <taxon>Actinomycetota</taxon>
        <taxon>Actinomycetes</taxon>
        <taxon>Streptosporangiales</taxon>
        <taxon>Streptosporangiaceae</taxon>
        <taxon>Nonomuraea</taxon>
    </lineage>
</organism>
<dbReference type="InterPro" id="IPR011251">
    <property type="entry name" value="Luciferase-like_dom"/>
</dbReference>
<dbReference type="EMBL" id="CP068985">
    <property type="protein sequence ID" value="QYC42205.1"/>
    <property type="molecule type" value="Genomic_DNA"/>
</dbReference>
<dbReference type="PANTHER" id="PTHR42847:SF8">
    <property type="entry name" value="CONSERVED PROTEIN"/>
    <property type="match status" value="1"/>
</dbReference>
<evidence type="ECO:0000256" key="4">
    <source>
        <dbReference type="ARBA" id="ARBA00023033"/>
    </source>
</evidence>
<dbReference type="Pfam" id="PF00296">
    <property type="entry name" value="Bac_luciferase"/>
    <property type="match status" value="1"/>
</dbReference>
<dbReference type="EC" id="1.2.-.-" evidence="6"/>
<dbReference type="Gene3D" id="3.20.20.30">
    <property type="entry name" value="Luciferase-like domain"/>
    <property type="match status" value="1"/>
</dbReference>
<keyword evidence="1" id="KW-0285">Flavoprotein</keyword>
<evidence type="ECO:0000313" key="7">
    <source>
        <dbReference type="Proteomes" id="UP000824681"/>
    </source>
</evidence>
<keyword evidence="4" id="KW-0503">Monooxygenase</keyword>
<accession>A0ABX8U382</accession>
<reference evidence="6 7" key="1">
    <citation type="journal article" date="2021" name="ACS Chem. Biol.">
        <title>Genomic-Led Discovery of a Novel Glycopeptide Antibiotic by Nonomuraea coxensis DSM 45129.</title>
        <authorList>
            <person name="Yushchuk O."/>
            <person name="Vior N.M."/>
            <person name="Andreo-Vidal A."/>
            <person name="Berini F."/>
            <person name="Ruckert C."/>
            <person name="Busche T."/>
            <person name="Binda E."/>
            <person name="Kalinowski J."/>
            <person name="Truman A.W."/>
            <person name="Marinelli F."/>
        </authorList>
    </citation>
    <scope>NUCLEOTIDE SEQUENCE [LARGE SCALE GENOMIC DNA]</scope>
    <source>
        <strain evidence="6 7">DSM 45129</strain>
    </source>
</reference>
<keyword evidence="7" id="KW-1185">Reference proteome</keyword>
<evidence type="ECO:0000256" key="2">
    <source>
        <dbReference type="ARBA" id="ARBA00022643"/>
    </source>
</evidence>
<protein>
    <submittedName>
        <fullName evidence="6">Phthiodiolone/phenolphthiodiolone dimycocerosates ketoreductase</fullName>
        <ecNumber evidence="6">1.2.-.-</ecNumber>
    </submittedName>
</protein>
<dbReference type="GO" id="GO:0016491">
    <property type="term" value="F:oxidoreductase activity"/>
    <property type="evidence" value="ECO:0007669"/>
    <property type="project" value="UniProtKB-KW"/>
</dbReference>
<evidence type="ECO:0000256" key="3">
    <source>
        <dbReference type="ARBA" id="ARBA00023002"/>
    </source>
</evidence>
<evidence type="ECO:0000313" key="6">
    <source>
        <dbReference type="EMBL" id="QYC42205.1"/>
    </source>
</evidence>
<keyword evidence="2" id="KW-0288">FMN</keyword>
<gene>
    <name evidence="6" type="ORF">Nocox_23005</name>
</gene>
<keyword evidence="3 6" id="KW-0560">Oxidoreductase</keyword>
<dbReference type="Proteomes" id="UP000824681">
    <property type="component" value="Chromosome"/>
</dbReference>
<dbReference type="InterPro" id="IPR050172">
    <property type="entry name" value="SsuD_RutA_monooxygenase"/>
</dbReference>
<evidence type="ECO:0000259" key="5">
    <source>
        <dbReference type="Pfam" id="PF00296"/>
    </source>
</evidence>
<dbReference type="SUPFAM" id="SSF51679">
    <property type="entry name" value="Bacterial luciferase-like"/>
    <property type="match status" value="1"/>
</dbReference>
<feature type="domain" description="Luciferase-like" evidence="5">
    <location>
        <begin position="16"/>
        <end position="260"/>
    </location>
</feature>
<dbReference type="RefSeq" id="WP_020540441.1">
    <property type="nucleotide sequence ID" value="NZ_CP068985.1"/>
</dbReference>
<sequence length="291" mass="31276">MPHDSPPSFGIMTAPMQVAYHDVLQVWREADTIPAIEHAWLFDHLLPIAGELTGPVHEGWTLLAALAAQTRRLRLGLLVTSNRFRPPALLAKIATTVDVVSGGRLDFGIGVGSRPGHPLARREYEAHGLPFHDTADAVGSLAEACTVIRRLWTEDEPFDFDGVHHRLTGAFGNPKPVQRPHPPILVGGRSSATLRVAAEHADLWNIPGGGDIAELAGRSALLDRYCAEIGRDPAAITRSIGLPVSYDRPGPTRDAIGAAVEAGFRHIVLGLPAPYPAGVARWVADELIPTH</sequence>
<proteinExistence type="predicted"/>
<dbReference type="InterPro" id="IPR036661">
    <property type="entry name" value="Luciferase-like_sf"/>
</dbReference>